<gene>
    <name evidence="2" type="ORF">OR613_12405</name>
</gene>
<reference evidence="2 3" key="1">
    <citation type="journal article" date="2023" name="Microbiol. Resour. Announc.">
        <title>Complete Genome Sequence of the First Colistin-Resistant Raoultella electrica Strain.</title>
        <authorList>
            <person name="Aldeia C."/>
            <person name="Campos-Madueno E.I."/>
            <person name="Sendi P."/>
            <person name="Endimiani A."/>
        </authorList>
    </citation>
    <scope>NUCLEOTIDE SEQUENCE [LARGE SCALE GENOMIC DNA]</scope>
    <source>
        <strain evidence="2 3">S2-IND-01-C</strain>
    </source>
</reference>
<sequence length="174" mass="20003">MGITIGECMFKKIKNGLRHYLYAEHGVAAMEFSMVFIPFIISILFIAEMCRVVFISSALDLIIAESGHIAAITRVPDNYQQYFNAEINKRMADWPLISREVHVQLSVSWCDSISAVINHTCTTTDAHNKPLAFYKVTTDYQPLFFFFPSQSVIQELSRRILLVQEFQREAENNE</sequence>
<name>A0AAJ5QXL5_9ENTR</name>
<evidence type="ECO:0000313" key="3">
    <source>
        <dbReference type="Proteomes" id="UP001210130"/>
    </source>
</evidence>
<dbReference type="AlphaFoldDB" id="A0AAJ5QXL5"/>
<dbReference type="RefSeq" id="WP_131050265.1">
    <property type="nucleotide sequence ID" value="NZ_CP112887.1"/>
</dbReference>
<organism evidence="2 3">
    <name type="scientific">Klebsiella electrica</name>
    <dbReference type="NCBI Taxonomy" id="1259973"/>
    <lineage>
        <taxon>Bacteria</taxon>
        <taxon>Pseudomonadati</taxon>
        <taxon>Pseudomonadota</taxon>
        <taxon>Gammaproteobacteria</taxon>
        <taxon>Enterobacterales</taxon>
        <taxon>Enterobacteriaceae</taxon>
        <taxon>Klebsiella/Raoultella group</taxon>
        <taxon>Klebsiella</taxon>
    </lineage>
</organism>
<dbReference type="EMBL" id="CP112887">
    <property type="protein sequence ID" value="WBW63625.1"/>
    <property type="molecule type" value="Genomic_DNA"/>
</dbReference>
<accession>A0AAJ5QXL5</accession>
<keyword evidence="1" id="KW-1133">Transmembrane helix</keyword>
<keyword evidence="3" id="KW-1185">Reference proteome</keyword>
<feature type="transmembrane region" description="Helical" evidence="1">
    <location>
        <begin position="21"/>
        <end position="47"/>
    </location>
</feature>
<keyword evidence="1" id="KW-0472">Membrane</keyword>
<evidence type="ECO:0000256" key="1">
    <source>
        <dbReference type="SAM" id="Phobius"/>
    </source>
</evidence>
<evidence type="ECO:0000313" key="2">
    <source>
        <dbReference type="EMBL" id="WBW63625.1"/>
    </source>
</evidence>
<keyword evidence="1" id="KW-0812">Transmembrane</keyword>
<dbReference type="Proteomes" id="UP001210130">
    <property type="component" value="Chromosome"/>
</dbReference>
<proteinExistence type="predicted"/>
<protein>
    <submittedName>
        <fullName evidence="2">Pilus assembly protein</fullName>
    </submittedName>
</protein>